<keyword evidence="6" id="KW-0016">Alginate biosynthesis</keyword>
<keyword evidence="7" id="KW-0472">Membrane</keyword>
<feature type="domain" description="AlgX/AlgJ SGNH hydrolase-like" evidence="8">
    <location>
        <begin position="91"/>
        <end position="225"/>
    </location>
</feature>
<comment type="caution">
    <text evidence="10">The sequence shown here is derived from an EMBL/GenBank/DDBJ whole genome shotgun (WGS) entry which is preliminary data.</text>
</comment>
<dbReference type="Pfam" id="PF16822">
    <property type="entry name" value="ALGX"/>
    <property type="match status" value="1"/>
</dbReference>
<dbReference type="EMBL" id="NIHM01000004">
    <property type="protein sequence ID" value="PLT56862.1"/>
    <property type="molecule type" value="Genomic_DNA"/>
</dbReference>
<reference evidence="10 11" key="1">
    <citation type="journal article" date="2017" name="Genome Med.">
        <title>A novel Ruminococcus gnavus clade enriched in inflammatory bowel disease patients.</title>
        <authorList>
            <person name="Hall A.B."/>
            <person name="Yassour M."/>
            <person name="Sauk J."/>
            <person name="Garner A."/>
            <person name="Jiang X."/>
            <person name="Arthur T."/>
            <person name="Lagoudas G.K."/>
            <person name="Vatanen T."/>
            <person name="Fornelos N."/>
            <person name="Wilson R."/>
            <person name="Bertha M."/>
            <person name="Cohen M."/>
            <person name="Garber J."/>
            <person name="Khalili H."/>
            <person name="Gevers D."/>
            <person name="Ananthakrishnan A.N."/>
            <person name="Kugathasan S."/>
            <person name="Lander E.S."/>
            <person name="Blainey P."/>
            <person name="Vlamakis H."/>
            <person name="Xavier R.J."/>
            <person name="Huttenhower C."/>
        </authorList>
    </citation>
    <scope>NUCLEOTIDE SEQUENCE [LARGE SCALE GENOMIC DNA]</scope>
    <source>
        <strain evidence="10 11">RJX1118</strain>
    </source>
</reference>
<evidence type="ECO:0000256" key="1">
    <source>
        <dbReference type="ARBA" id="ARBA00004418"/>
    </source>
</evidence>
<gene>
    <name evidence="10" type="ORF">CDL18_04145</name>
    <name evidence="9" type="ORF">O8D18_03560</name>
</gene>
<evidence type="ECO:0000313" key="9">
    <source>
        <dbReference type="EMBL" id="MCZ7693124.1"/>
    </source>
</evidence>
<evidence type="ECO:0000256" key="7">
    <source>
        <dbReference type="SAM" id="Phobius"/>
    </source>
</evidence>
<keyword evidence="3" id="KW-0808">Transferase</keyword>
<evidence type="ECO:0000256" key="6">
    <source>
        <dbReference type="ARBA" id="ARBA00022841"/>
    </source>
</evidence>
<evidence type="ECO:0000256" key="2">
    <source>
        <dbReference type="ARBA" id="ARBA00005182"/>
    </source>
</evidence>
<dbReference type="RefSeq" id="WP_101879260.1">
    <property type="nucleotide sequence ID" value="NZ_JAPZEC010000002.1"/>
</dbReference>
<dbReference type="UniPathway" id="UPA00286"/>
<dbReference type="Proteomes" id="UP001148455">
    <property type="component" value="Unassembled WGS sequence"/>
</dbReference>
<keyword evidence="7" id="KW-1133">Transmembrane helix</keyword>
<dbReference type="GO" id="GO:0042121">
    <property type="term" value="P:alginic acid biosynthetic process"/>
    <property type="evidence" value="ECO:0007669"/>
    <property type="project" value="UniProtKB-UniPathway"/>
</dbReference>
<dbReference type="AlphaFoldDB" id="A0A2N5NKP8"/>
<evidence type="ECO:0000313" key="11">
    <source>
        <dbReference type="Proteomes" id="UP000234849"/>
    </source>
</evidence>
<keyword evidence="7" id="KW-0812">Transmembrane</keyword>
<sequence length="464" mass="54188">MKKRYLIYIIFVWVILMIPFAGMTFWPTTTTSENTELAKWPKWKEDGTWNQDYLEEAGEYFEDHFAFRQYFVTANALLKGNVFQTGATDQVIVGKDDWLYFGGTVNDYRGRNLLSEREMYNVIHNITLMQNHVQQNGSQFVLMVIPNKNTLYDEAMPYYVKPGDTSNLERLTELLTERGVEFIDVKELFQNEEEVLYFHRDSHWNNKGAVLAYNALMEKLGREHETYLNVPYELEKSHVGDIDEMLYPFGFELEEEYVYDKEFSFDYVNEVKDNMDAWIQTNNPQKDGSMLMYRDSFGESLLPFVADEIGQGYFSRLVPYNLTQIEELHPQYVVIEKVERNIQDFAKRIPIMEGALTENRMVPEVKTKSSIEAKKEGSYLSVEGKIEEKYLEDNSDIYVAVRDMATQETRTYQAFYKITEDGKGNGYKLYLKGTSVPQGEFHISVITENSGQAKIVASKDIKWE</sequence>
<evidence type="ECO:0000256" key="5">
    <source>
        <dbReference type="ARBA" id="ARBA00022764"/>
    </source>
</evidence>
<evidence type="ECO:0000313" key="10">
    <source>
        <dbReference type="EMBL" id="PLT56862.1"/>
    </source>
</evidence>
<evidence type="ECO:0000259" key="8">
    <source>
        <dbReference type="Pfam" id="PF16822"/>
    </source>
</evidence>
<dbReference type="InterPro" id="IPR031811">
    <property type="entry name" value="ALGX/ALGJ_SGNH-like"/>
</dbReference>
<organism evidence="10 11">
    <name type="scientific">Mediterraneibacter gnavus</name>
    <name type="common">Ruminococcus gnavus</name>
    <dbReference type="NCBI Taxonomy" id="33038"/>
    <lineage>
        <taxon>Bacteria</taxon>
        <taxon>Bacillati</taxon>
        <taxon>Bacillota</taxon>
        <taxon>Clostridia</taxon>
        <taxon>Lachnospirales</taxon>
        <taxon>Lachnospiraceae</taxon>
        <taxon>Mediterraneibacter</taxon>
    </lineage>
</organism>
<comment type="subcellular location">
    <subcellularLocation>
        <location evidence="1">Periplasm</location>
    </subcellularLocation>
</comment>
<dbReference type="GO" id="GO:0016740">
    <property type="term" value="F:transferase activity"/>
    <property type="evidence" value="ECO:0007669"/>
    <property type="project" value="UniProtKB-KW"/>
</dbReference>
<keyword evidence="4" id="KW-0732">Signal</keyword>
<accession>A0A2N5NKP8</accession>
<dbReference type="Proteomes" id="UP000234849">
    <property type="component" value="Unassembled WGS sequence"/>
</dbReference>
<dbReference type="EMBL" id="JAPZED010000002">
    <property type="protein sequence ID" value="MCZ7693124.1"/>
    <property type="molecule type" value="Genomic_DNA"/>
</dbReference>
<protein>
    <recommendedName>
        <fullName evidence="8">AlgX/AlgJ SGNH hydrolase-like domain-containing protein</fullName>
    </recommendedName>
</protein>
<comment type="pathway">
    <text evidence="2">Glycan biosynthesis; alginate biosynthesis.</text>
</comment>
<dbReference type="GO" id="GO:0042597">
    <property type="term" value="C:periplasmic space"/>
    <property type="evidence" value="ECO:0007669"/>
    <property type="project" value="UniProtKB-SubCell"/>
</dbReference>
<proteinExistence type="predicted"/>
<dbReference type="InterPro" id="IPR036514">
    <property type="entry name" value="SGNH_hydro_sf"/>
</dbReference>
<keyword evidence="5" id="KW-0574">Periplasm</keyword>
<dbReference type="SUPFAM" id="SSF52266">
    <property type="entry name" value="SGNH hydrolase"/>
    <property type="match status" value="1"/>
</dbReference>
<name>A0A2N5NKP8_MEDGN</name>
<feature type="transmembrane region" description="Helical" evidence="7">
    <location>
        <begin position="5"/>
        <end position="26"/>
    </location>
</feature>
<reference evidence="9" key="2">
    <citation type="submission" date="2022-12" db="EMBL/GenBank/DDBJ databases">
        <title>Genome of R. gnavus strain RSHDN_123.</title>
        <authorList>
            <person name="Abdugheni R."/>
        </authorList>
    </citation>
    <scope>NUCLEOTIDE SEQUENCE</scope>
    <source>
        <strain evidence="9">RSHDN_123</strain>
    </source>
</reference>
<dbReference type="Gene3D" id="3.40.50.1110">
    <property type="entry name" value="SGNH hydrolase"/>
    <property type="match status" value="1"/>
</dbReference>
<evidence type="ECO:0000256" key="3">
    <source>
        <dbReference type="ARBA" id="ARBA00022679"/>
    </source>
</evidence>
<evidence type="ECO:0000256" key="4">
    <source>
        <dbReference type="ARBA" id="ARBA00022729"/>
    </source>
</evidence>